<keyword evidence="2" id="KW-0501">Molybdenum cofactor biosynthesis</keyword>
<dbReference type="NCBIfam" id="TIGR00177">
    <property type="entry name" value="molyb_syn"/>
    <property type="match status" value="1"/>
</dbReference>
<comment type="caution">
    <text evidence="5">The sequence shown here is derived from an EMBL/GenBank/DDBJ whole genome shotgun (WGS) entry which is preliminary data.</text>
</comment>
<name>A0A8I1KHV4_9GAMM</name>
<dbReference type="PANTHER" id="PTHR43232">
    <property type="entry name" value="MOLYBDENUM COFACTOR BIOSYNTHESIS PROTEIN B"/>
    <property type="match status" value="1"/>
</dbReference>
<reference evidence="5 7" key="1">
    <citation type="submission" date="2020-09" db="EMBL/GenBank/DDBJ databases">
        <title>Draft Genomes of Bacterial Isolates from North Pond Shallow Sediments.</title>
        <authorList>
            <person name="Kiel Reese B."/>
            <person name="Mullis M."/>
            <person name="Weisend R.E."/>
        </authorList>
    </citation>
    <scope>NUCLEOTIDE SEQUENCE</scope>
    <source>
        <strain evidence="5">KJE-2</strain>
        <strain evidence="4 7">KJE-3</strain>
    </source>
</reference>
<dbReference type="Pfam" id="PF00994">
    <property type="entry name" value="MoCF_biosynth"/>
    <property type="match status" value="1"/>
</dbReference>
<protein>
    <recommendedName>
        <fullName evidence="1 2">Molybdenum cofactor biosynthesis protein B</fullName>
    </recommendedName>
</protein>
<evidence type="ECO:0000259" key="3">
    <source>
        <dbReference type="SMART" id="SM00852"/>
    </source>
</evidence>
<dbReference type="PIRSF" id="PIRSF006443">
    <property type="entry name" value="MoaB"/>
    <property type="match status" value="1"/>
</dbReference>
<dbReference type="InterPro" id="IPR036425">
    <property type="entry name" value="MoaB/Mog-like_dom_sf"/>
</dbReference>
<dbReference type="UniPathway" id="UPA00344"/>
<dbReference type="GO" id="GO:0005829">
    <property type="term" value="C:cytosol"/>
    <property type="evidence" value="ECO:0007669"/>
    <property type="project" value="TreeGrafter"/>
</dbReference>
<dbReference type="CDD" id="cd00886">
    <property type="entry name" value="MogA_MoaB"/>
    <property type="match status" value="1"/>
</dbReference>
<proteinExistence type="inferred from homology"/>
<dbReference type="EMBL" id="JAEMOS010000011">
    <property type="protein sequence ID" value="MBJ7266258.1"/>
    <property type="molecule type" value="Genomic_DNA"/>
</dbReference>
<comment type="similarity">
    <text evidence="2">Belongs to the MoaB/Mog family.</text>
</comment>
<organism evidence="5 6">
    <name type="scientific">Idiomarina abyssalis</name>
    <dbReference type="NCBI Taxonomy" id="86102"/>
    <lineage>
        <taxon>Bacteria</taxon>
        <taxon>Pseudomonadati</taxon>
        <taxon>Pseudomonadota</taxon>
        <taxon>Gammaproteobacteria</taxon>
        <taxon>Alteromonadales</taxon>
        <taxon>Idiomarinaceae</taxon>
        <taxon>Idiomarina</taxon>
    </lineage>
</organism>
<dbReference type="InterPro" id="IPR012245">
    <property type="entry name" value="MoaB"/>
</dbReference>
<sequence>MKANKPFKPLNIAVVTFSDKRTRADDSTGDLLQKLMENDGHKVVEREVLSHDKYQIRALVSQWIAREDIQVVVTNGGTGFALDNVTQDALMPLLDCHIDGFGELFRQLSFADIGTSSVQSRAFAGLANRTLVAAVPGSGGAAQLAWDSLLGPQLDSRQGPCNFVGHLS</sequence>
<evidence type="ECO:0000256" key="1">
    <source>
        <dbReference type="ARBA" id="ARBA00015262"/>
    </source>
</evidence>
<dbReference type="RefSeq" id="WP_199494009.1">
    <property type="nucleotide sequence ID" value="NZ_JAEMOO010000005.1"/>
</dbReference>
<evidence type="ECO:0000256" key="2">
    <source>
        <dbReference type="PIRNR" id="PIRNR006443"/>
    </source>
</evidence>
<dbReference type="Proteomes" id="UP000621390">
    <property type="component" value="Unassembled WGS sequence"/>
</dbReference>
<evidence type="ECO:0000313" key="4">
    <source>
        <dbReference type="EMBL" id="MBJ7266258.1"/>
    </source>
</evidence>
<dbReference type="PANTHER" id="PTHR43232:SF2">
    <property type="entry name" value="MOLYBDENUM COFACTOR BIOSYNTHESIS PROTEIN B"/>
    <property type="match status" value="1"/>
</dbReference>
<evidence type="ECO:0000313" key="7">
    <source>
        <dbReference type="Proteomes" id="UP000655994"/>
    </source>
</evidence>
<dbReference type="Gene3D" id="3.40.980.10">
    <property type="entry name" value="MoaB/Mog-like domain"/>
    <property type="match status" value="1"/>
</dbReference>
<dbReference type="AlphaFoldDB" id="A0A8I1KHV4"/>
<comment type="function">
    <text evidence="2">May be involved in the biosynthesis of molybdopterin.</text>
</comment>
<dbReference type="InterPro" id="IPR001453">
    <property type="entry name" value="MoaB/Mog_dom"/>
</dbReference>
<evidence type="ECO:0000313" key="5">
    <source>
        <dbReference type="EMBL" id="MBJ7316397.1"/>
    </source>
</evidence>
<comment type="pathway">
    <text evidence="2">Cofactor biosynthesis; molybdopterin biosynthesis.</text>
</comment>
<dbReference type="EMBL" id="JAEMOP010000009">
    <property type="protein sequence ID" value="MBJ7316397.1"/>
    <property type="molecule type" value="Genomic_DNA"/>
</dbReference>
<accession>A0A8I1KHV4</accession>
<dbReference type="SMART" id="SM00852">
    <property type="entry name" value="MoCF_biosynth"/>
    <property type="match status" value="1"/>
</dbReference>
<evidence type="ECO:0000313" key="6">
    <source>
        <dbReference type="Proteomes" id="UP000621390"/>
    </source>
</evidence>
<gene>
    <name evidence="4" type="ORF">JHC10_04790</name>
    <name evidence="5" type="ORF">JHC11_10440</name>
</gene>
<dbReference type="Proteomes" id="UP000655994">
    <property type="component" value="Unassembled WGS sequence"/>
</dbReference>
<keyword evidence="7" id="KW-1185">Reference proteome</keyword>
<feature type="domain" description="MoaB/Mog" evidence="3">
    <location>
        <begin position="13"/>
        <end position="157"/>
    </location>
</feature>
<dbReference type="SUPFAM" id="SSF53218">
    <property type="entry name" value="Molybdenum cofactor biosynthesis proteins"/>
    <property type="match status" value="1"/>
</dbReference>
<dbReference type="GO" id="GO:0006777">
    <property type="term" value="P:Mo-molybdopterin cofactor biosynthetic process"/>
    <property type="evidence" value="ECO:0007669"/>
    <property type="project" value="UniProtKB-UniRule"/>
</dbReference>